<dbReference type="Proteomes" id="UP000807115">
    <property type="component" value="Chromosome 10"/>
</dbReference>
<sequence length="82" mass="9383">MKCNACWRELEGLAISTTCGTEDVKKILSNDGTCPICDQVLSKRQKIELMQGKFTEKLEEQHVAYQKMGKKCQLMELEIEKT</sequence>
<dbReference type="PANTHER" id="PTHR47384:SF2">
    <property type="entry name" value="E3 UBIQUITIN-PROTEIN LIGASE CCNB1IP1 HOMOLOG"/>
    <property type="match status" value="1"/>
</dbReference>
<organism evidence="1 2">
    <name type="scientific">Sorghum bicolor</name>
    <name type="common">Sorghum</name>
    <name type="synonym">Sorghum vulgare</name>
    <dbReference type="NCBI Taxonomy" id="4558"/>
    <lineage>
        <taxon>Eukaryota</taxon>
        <taxon>Viridiplantae</taxon>
        <taxon>Streptophyta</taxon>
        <taxon>Embryophyta</taxon>
        <taxon>Tracheophyta</taxon>
        <taxon>Spermatophyta</taxon>
        <taxon>Magnoliopsida</taxon>
        <taxon>Liliopsida</taxon>
        <taxon>Poales</taxon>
        <taxon>Poaceae</taxon>
        <taxon>PACMAD clade</taxon>
        <taxon>Panicoideae</taxon>
        <taxon>Andropogonodae</taxon>
        <taxon>Andropogoneae</taxon>
        <taxon>Sorghinae</taxon>
        <taxon>Sorghum</taxon>
    </lineage>
</organism>
<reference evidence="1" key="1">
    <citation type="journal article" date="2019" name="BMC Genomics">
        <title>A new reference genome for Sorghum bicolor reveals high levels of sequence similarity between sweet and grain genotypes: implications for the genetics of sugar metabolism.</title>
        <authorList>
            <person name="Cooper E.A."/>
            <person name="Brenton Z.W."/>
            <person name="Flinn B.S."/>
            <person name="Jenkins J."/>
            <person name="Shu S."/>
            <person name="Flowers D."/>
            <person name="Luo F."/>
            <person name="Wang Y."/>
            <person name="Xia P."/>
            <person name="Barry K."/>
            <person name="Daum C."/>
            <person name="Lipzen A."/>
            <person name="Yoshinaga Y."/>
            <person name="Schmutz J."/>
            <person name="Saski C."/>
            <person name="Vermerris W."/>
            <person name="Kresovich S."/>
        </authorList>
    </citation>
    <scope>NUCLEOTIDE SEQUENCE</scope>
</reference>
<accession>A0A921Q6H1</accession>
<name>A0A921Q6H1_SORBI</name>
<evidence type="ECO:0000313" key="2">
    <source>
        <dbReference type="Proteomes" id="UP000807115"/>
    </source>
</evidence>
<gene>
    <name evidence="1" type="ORF">BDA96_10G215900</name>
</gene>
<evidence type="ECO:0000313" key="1">
    <source>
        <dbReference type="EMBL" id="KAG0514701.1"/>
    </source>
</evidence>
<proteinExistence type="predicted"/>
<comment type="caution">
    <text evidence="1">The sequence shown here is derived from an EMBL/GenBank/DDBJ whole genome shotgun (WGS) entry which is preliminary data.</text>
</comment>
<dbReference type="EMBL" id="CM027689">
    <property type="protein sequence ID" value="KAG0514701.1"/>
    <property type="molecule type" value="Genomic_DNA"/>
</dbReference>
<dbReference type="PANTHER" id="PTHR47384">
    <property type="entry name" value="E3 UBIQUITIN-PROTEIN LIGASE CCNB1IP1 HOMOLOG"/>
    <property type="match status" value="1"/>
</dbReference>
<reference evidence="1" key="2">
    <citation type="submission" date="2020-10" db="EMBL/GenBank/DDBJ databases">
        <authorList>
            <person name="Cooper E.A."/>
            <person name="Brenton Z.W."/>
            <person name="Flinn B.S."/>
            <person name="Jenkins J."/>
            <person name="Shu S."/>
            <person name="Flowers D."/>
            <person name="Luo F."/>
            <person name="Wang Y."/>
            <person name="Xia P."/>
            <person name="Barry K."/>
            <person name="Daum C."/>
            <person name="Lipzen A."/>
            <person name="Yoshinaga Y."/>
            <person name="Schmutz J."/>
            <person name="Saski C."/>
            <person name="Vermerris W."/>
            <person name="Kresovich S."/>
        </authorList>
    </citation>
    <scope>NUCLEOTIDE SEQUENCE</scope>
</reference>
<protein>
    <submittedName>
        <fullName evidence="1">Uncharacterized protein</fullName>
    </submittedName>
</protein>
<dbReference type="InterPro" id="IPR055328">
    <property type="entry name" value="HEI10-like"/>
</dbReference>
<dbReference type="AlphaFoldDB" id="A0A921Q6H1"/>